<evidence type="ECO:0000256" key="6">
    <source>
        <dbReference type="ARBA" id="ARBA00023163"/>
    </source>
</evidence>
<dbReference type="GO" id="GO:0005634">
    <property type="term" value="C:nucleus"/>
    <property type="evidence" value="ECO:0007669"/>
    <property type="project" value="UniProtKB-SubCell"/>
</dbReference>
<dbReference type="FunFam" id="4.10.240.10:FF:000003">
    <property type="entry name" value="C6 transcription factor (Leu3)"/>
    <property type="match status" value="1"/>
</dbReference>
<dbReference type="GO" id="GO:0000981">
    <property type="term" value="F:DNA-binding transcription factor activity, RNA polymerase II-specific"/>
    <property type="evidence" value="ECO:0007669"/>
    <property type="project" value="InterPro"/>
</dbReference>
<dbReference type="Proteomes" id="UP000809789">
    <property type="component" value="Unassembled WGS sequence"/>
</dbReference>
<evidence type="ECO:0000256" key="5">
    <source>
        <dbReference type="ARBA" id="ARBA00023125"/>
    </source>
</evidence>
<dbReference type="AlphaFoldDB" id="A0A8K0PGG2"/>
<keyword evidence="4" id="KW-0805">Transcription regulation</keyword>
<dbReference type="GO" id="GO:0000976">
    <property type="term" value="F:transcription cis-regulatory region binding"/>
    <property type="evidence" value="ECO:0007669"/>
    <property type="project" value="TreeGrafter"/>
</dbReference>
<dbReference type="InterPro" id="IPR007219">
    <property type="entry name" value="XnlR_reg_dom"/>
</dbReference>
<dbReference type="Pfam" id="PF00172">
    <property type="entry name" value="Zn_clus"/>
    <property type="match status" value="1"/>
</dbReference>
<organism evidence="11 12">
    <name type="scientific">Elsinoe batatas</name>
    <dbReference type="NCBI Taxonomy" id="2601811"/>
    <lineage>
        <taxon>Eukaryota</taxon>
        <taxon>Fungi</taxon>
        <taxon>Dikarya</taxon>
        <taxon>Ascomycota</taxon>
        <taxon>Pezizomycotina</taxon>
        <taxon>Dothideomycetes</taxon>
        <taxon>Dothideomycetidae</taxon>
        <taxon>Myriangiales</taxon>
        <taxon>Elsinoaceae</taxon>
        <taxon>Elsinoe</taxon>
    </lineage>
</organism>
<feature type="region of interest" description="Disordered" evidence="9">
    <location>
        <begin position="728"/>
        <end position="839"/>
    </location>
</feature>
<sequence>MSFIDPQLQGEHQRPPPFSRPSDQERTPVSAPYYPNPPTGCSATPPSYHQPAAVTPTTAEQDEADHQSPGNNDDSKRPRACESCRGLKVRCDQDPNNPEAPCKRCAKANRQCIYTQPSRKRQKKADSRVADLERKLDALTAALHAQQYAGATGMYPPAVPQQDTQSPGVRPQPAANSRYPDPASSYPQPAPFGGFAPPPPAPSYQDQEQSYASNKRRRTEGGSVDSSSDMQRLVKEYNRDPWDLLEKEQSERLARNGIRRELYPVAPEIIIKLICDILDTATRTRIFDRFVNDCLPTLPALAFHPDTKAQDVLESKPILFLVIMAAAGWGHIPQDSQNRLSREITDIFADCVLRHAIKSLELVQAMLVAVLWYRPPEKPEQVNFYMIVHMAACMALDIGLGKRFSQAKARRGFGGPACDLPPGRLTAMVDSDSIEARRTWLACYYLSAAVAMSLRRPHLIRWSNYMHECAEVLENSPDALPTDKSFAEYVRLQKICEDISNSFQMDDPSATAISISDPKVSYTLDVFEQKLQEWHQKLPEESKQKSHLLFLHEVAILYVHEIAMHVNHNVDDFTLQFTEESLRSGAQHSEVLTHRQMASLEKCLKSAQKIVSTYASFGFEAAGNMPTLLFFIRCAYALVVLIKMHMAVVTPGSEVAKIIKPEDVRVEEHMEMLWSLFQRMARFDGNRPHGKALKILSVLRDWFLKHQDVDKDGIPKATTAATISSTLNQHKSAPFGRNPNGMSAGNTAGNCKLQVLSEAATAGQQGRTSPSQRDLSNAANPANQNWTVDSPTIFNIRPGQGGNDNRQDNQSIASDPTAGTPSSNPANTPRTGSMNYPDQSAININGNMMPKNQGNNATFGGGFNGFFSPTGAENLDWTAGMDLDQVLQGAFKDIDASGDLGGWFFGDGVGAYQIPGDNGAGLQGGLSGTGDKGW</sequence>
<comment type="subcellular location">
    <subcellularLocation>
        <location evidence="1">Nucleus</location>
    </subcellularLocation>
</comment>
<evidence type="ECO:0000256" key="4">
    <source>
        <dbReference type="ARBA" id="ARBA00023015"/>
    </source>
</evidence>
<dbReference type="PANTHER" id="PTHR31845">
    <property type="entry name" value="FINGER DOMAIN PROTEIN, PUTATIVE-RELATED"/>
    <property type="match status" value="1"/>
</dbReference>
<keyword evidence="7" id="KW-0539">Nucleus</keyword>
<dbReference type="InterPro" id="IPR051089">
    <property type="entry name" value="prtT"/>
</dbReference>
<feature type="region of interest" description="Disordered" evidence="9">
    <location>
        <begin position="87"/>
        <end position="106"/>
    </location>
</feature>
<dbReference type="SUPFAM" id="SSF57701">
    <property type="entry name" value="Zn2/Cys6 DNA-binding domain"/>
    <property type="match status" value="1"/>
</dbReference>
<dbReference type="GO" id="GO:0006351">
    <property type="term" value="P:DNA-templated transcription"/>
    <property type="evidence" value="ECO:0007669"/>
    <property type="project" value="InterPro"/>
</dbReference>
<keyword evidence="12" id="KW-1185">Reference proteome</keyword>
<dbReference type="CDD" id="cd12148">
    <property type="entry name" value="fungal_TF_MHR"/>
    <property type="match status" value="1"/>
</dbReference>
<reference evidence="11" key="1">
    <citation type="submission" date="2021-07" db="EMBL/GenBank/DDBJ databases">
        <title>Elsinoe batatas strain:CRI-CJ2 Genome sequencing and assembly.</title>
        <authorList>
            <person name="Huang L."/>
        </authorList>
    </citation>
    <scope>NUCLEOTIDE SEQUENCE</scope>
    <source>
        <strain evidence="11">CRI-CJ2</strain>
    </source>
</reference>
<keyword evidence="3" id="KW-0862">Zinc</keyword>
<evidence type="ECO:0000313" key="12">
    <source>
        <dbReference type="Proteomes" id="UP000809789"/>
    </source>
</evidence>
<dbReference type="SMART" id="SM00066">
    <property type="entry name" value="GAL4"/>
    <property type="match status" value="1"/>
</dbReference>
<feature type="domain" description="Zn(2)-C6 fungal-type" evidence="10">
    <location>
        <begin position="80"/>
        <end position="114"/>
    </location>
</feature>
<dbReference type="InterPro" id="IPR036864">
    <property type="entry name" value="Zn2-C6_fun-type_DNA-bd_sf"/>
</dbReference>
<name>A0A8K0PGG2_9PEZI</name>
<dbReference type="InterPro" id="IPR001138">
    <property type="entry name" value="Zn2Cys6_DnaBD"/>
</dbReference>
<dbReference type="CDD" id="cd00067">
    <property type="entry name" value="GAL4"/>
    <property type="match status" value="1"/>
</dbReference>
<gene>
    <name evidence="11" type="ORF">KVT40_004995</name>
</gene>
<evidence type="ECO:0000256" key="3">
    <source>
        <dbReference type="ARBA" id="ARBA00022833"/>
    </source>
</evidence>
<keyword evidence="8" id="KW-0175">Coiled coil</keyword>
<evidence type="ECO:0000256" key="1">
    <source>
        <dbReference type="ARBA" id="ARBA00004123"/>
    </source>
</evidence>
<feature type="coiled-coil region" evidence="8">
    <location>
        <begin position="122"/>
        <end position="149"/>
    </location>
</feature>
<feature type="compositionally biased region" description="Polar residues" evidence="9">
    <location>
        <begin position="204"/>
        <end position="213"/>
    </location>
</feature>
<comment type="caution">
    <text evidence="11">The sequence shown here is derived from an EMBL/GenBank/DDBJ whole genome shotgun (WGS) entry which is preliminary data.</text>
</comment>
<dbReference type="EMBL" id="JAESVG020000005">
    <property type="protein sequence ID" value="KAG8627512.1"/>
    <property type="molecule type" value="Genomic_DNA"/>
</dbReference>
<dbReference type="GO" id="GO:0001216">
    <property type="term" value="F:DNA-binding transcription activator activity"/>
    <property type="evidence" value="ECO:0007669"/>
    <property type="project" value="UniProtKB-ARBA"/>
</dbReference>
<evidence type="ECO:0000313" key="11">
    <source>
        <dbReference type="EMBL" id="KAG8627512.1"/>
    </source>
</evidence>
<feature type="compositionally biased region" description="Polar residues" evidence="9">
    <location>
        <begin position="740"/>
        <end position="749"/>
    </location>
</feature>
<accession>A0A8K0PGG2</accession>
<dbReference type="PROSITE" id="PS50048">
    <property type="entry name" value="ZN2_CY6_FUNGAL_2"/>
    <property type="match status" value="1"/>
</dbReference>
<evidence type="ECO:0000256" key="2">
    <source>
        <dbReference type="ARBA" id="ARBA00022723"/>
    </source>
</evidence>
<feature type="compositionally biased region" description="Polar residues" evidence="9">
    <location>
        <begin position="762"/>
        <end position="793"/>
    </location>
</feature>
<feature type="compositionally biased region" description="Polar residues" evidence="9">
    <location>
        <begin position="808"/>
        <end position="839"/>
    </location>
</feature>
<dbReference type="OrthoDB" id="8062037at2759"/>
<keyword evidence="5" id="KW-0238">DNA-binding</keyword>
<dbReference type="Pfam" id="PF04082">
    <property type="entry name" value="Fungal_trans"/>
    <property type="match status" value="1"/>
</dbReference>
<dbReference type="PANTHER" id="PTHR31845:SF39">
    <property type="entry name" value="TRANSCRIPTION FACTOR PBCR-RELATED"/>
    <property type="match status" value="1"/>
</dbReference>
<feature type="region of interest" description="Disordered" evidence="9">
    <location>
        <begin position="1"/>
        <end position="81"/>
    </location>
</feature>
<proteinExistence type="predicted"/>
<dbReference type="PROSITE" id="PS00463">
    <property type="entry name" value="ZN2_CY6_FUNGAL_1"/>
    <property type="match status" value="1"/>
</dbReference>
<dbReference type="GO" id="GO:0008270">
    <property type="term" value="F:zinc ion binding"/>
    <property type="evidence" value="ECO:0007669"/>
    <property type="project" value="InterPro"/>
</dbReference>
<evidence type="ECO:0000256" key="7">
    <source>
        <dbReference type="ARBA" id="ARBA00023242"/>
    </source>
</evidence>
<feature type="region of interest" description="Disordered" evidence="9">
    <location>
        <begin position="152"/>
        <end position="232"/>
    </location>
</feature>
<keyword evidence="2" id="KW-0479">Metal-binding</keyword>
<evidence type="ECO:0000259" key="10">
    <source>
        <dbReference type="PROSITE" id="PS50048"/>
    </source>
</evidence>
<evidence type="ECO:0000256" key="8">
    <source>
        <dbReference type="SAM" id="Coils"/>
    </source>
</evidence>
<protein>
    <recommendedName>
        <fullName evidence="10">Zn(2)-C6 fungal-type domain-containing protein</fullName>
    </recommendedName>
</protein>
<keyword evidence="6" id="KW-0804">Transcription</keyword>
<dbReference type="Gene3D" id="4.10.240.10">
    <property type="entry name" value="Zn(2)-C6 fungal-type DNA-binding domain"/>
    <property type="match status" value="1"/>
</dbReference>
<evidence type="ECO:0000256" key="9">
    <source>
        <dbReference type="SAM" id="MobiDB-lite"/>
    </source>
</evidence>